<dbReference type="PANTHER" id="PTHR33164:SF101">
    <property type="entry name" value="TRANSCRIPTIONAL REPRESSOR MPRA"/>
    <property type="match status" value="1"/>
</dbReference>
<accession>A0A4R1K7P7</accession>
<name>A0A4R1K7P7_9BACT</name>
<dbReference type="Proteomes" id="UP000294614">
    <property type="component" value="Unassembled WGS sequence"/>
</dbReference>
<organism evidence="2 3">
    <name type="scientific">Seleniivibrio woodruffii</name>
    <dbReference type="NCBI Taxonomy" id="1078050"/>
    <lineage>
        <taxon>Bacteria</taxon>
        <taxon>Pseudomonadati</taxon>
        <taxon>Deferribacterota</taxon>
        <taxon>Deferribacteres</taxon>
        <taxon>Deferribacterales</taxon>
        <taxon>Geovibrionaceae</taxon>
        <taxon>Seleniivibrio</taxon>
    </lineage>
</organism>
<dbReference type="OrthoDB" id="9799747at2"/>
<dbReference type="SMART" id="SM00347">
    <property type="entry name" value="HTH_MARR"/>
    <property type="match status" value="1"/>
</dbReference>
<dbReference type="AlphaFoldDB" id="A0A4R1K7P7"/>
<proteinExistence type="predicted"/>
<dbReference type="InterPro" id="IPR036390">
    <property type="entry name" value="WH_DNA-bd_sf"/>
</dbReference>
<dbReference type="PROSITE" id="PS50995">
    <property type="entry name" value="HTH_MARR_2"/>
    <property type="match status" value="1"/>
</dbReference>
<dbReference type="InterPro" id="IPR039422">
    <property type="entry name" value="MarR/SlyA-like"/>
</dbReference>
<feature type="domain" description="HTH marR-type" evidence="1">
    <location>
        <begin position="13"/>
        <end position="145"/>
    </location>
</feature>
<evidence type="ECO:0000259" key="1">
    <source>
        <dbReference type="PROSITE" id="PS50995"/>
    </source>
</evidence>
<dbReference type="InterPro" id="IPR036388">
    <property type="entry name" value="WH-like_DNA-bd_sf"/>
</dbReference>
<sequence>MTKHKGTAEEVEALDVYIKLMRASKSVTDAAHDHLTKEKLSDTQFGVLETLYHLGALCQKELADKNLKSTANITTVIDNLEKRKLVERVRSEEDRRYITVHLTEEGHNLIHRIFPDHARAIVKCFRSLTAEEKKTLGDICRKLGKSQTA</sequence>
<comment type="caution">
    <text evidence="2">The sequence shown here is derived from an EMBL/GenBank/DDBJ whole genome shotgun (WGS) entry which is preliminary data.</text>
</comment>
<protein>
    <submittedName>
        <fullName evidence="2">MarR family transcriptional regulator</fullName>
    </submittedName>
</protein>
<dbReference type="GO" id="GO:0003700">
    <property type="term" value="F:DNA-binding transcription factor activity"/>
    <property type="evidence" value="ECO:0007669"/>
    <property type="project" value="InterPro"/>
</dbReference>
<dbReference type="RefSeq" id="WP_132874202.1">
    <property type="nucleotide sequence ID" value="NZ_SMGG01000005.1"/>
</dbReference>
<dbReference type="Pfam" id="PF01047">
    <property type="entry name" value="MarR"/>
    <property type="match status" value="1"/>
</dbReference>
<dbReference type="GO" id="GO:0006950">
    <property type="term" value="P:response to stress"/>
    <property type="evidence" value="ECO:0007669"/>
    <property type="project" value="TreeGrafter"/>
</dbReference>
<dbReference type="InterPro" id="IPR000835">
    <property type="entry name" value="HTH_MarR-typ"/>
</dbReference>
<dbReference type="PANTHER" id="PTHR33164">
    <property type="entry name" value="TRANSCRIPTIONAL REGULATOR, MARR FAMILY"/>
    <property type="match status" value="1"/>
</dbReference>
<evidence type="ECO:0000313" key="2">
    <source>
        <dbReference type="EMBL" id="TCK60057.1"/>
    </source>
</evidence>
<dbReference type="PRINTS" id="PR00598">
    <property type="entry name" value="HTHMARR"/>
</dbReference>
<dbReference type="SUPFAM" id="SSF46785">
    <property type="entry name" value="Winged helix' DNA-binding domain"/>
    <property type="match status" value="1"/>
</dbReference>
<gene>
    <name evidence="2" type="ORF">C8D98_2233</name>
</gene>
<dbReference type="Gene3D" id="1.10.10.10">
    <property type="entry name" value="Winged helix-like DNA-binding domain superfamily/Winged helix DNA-binding domain"/>
    <property type="match status" value="1"/>
</dbReference>
<reference evidence="2 3" key="1">
    <citation type="submission" date="2019-03" db="EMBL/GenBank/DDBJ databases">
        <title>Genomic Encyclopedia of Type Strains, Phase IV (KMG-IV): sequencing the most valuable type-strain genomes for metagenomic binning, comparative biology and taxonomic classification.</title>
        <authorList>
            <person name="Goeker M."/>
        </authorList>
    </citation>
    <scope>NUCLEOTIDE SEQUENCE [LARGE SCALE GENOMIC DNA]</scope>
    <source>
        <strain evidence="2 3">DSM 24984</strain>
    </source>
</reference>
<dbReference type="EMBL" id="SMGG01000005">
    <property type="protein sequence ID" value="TCK60057.1"/>
    <property type="molecule type" value="Genomic_DNA"/>
</dbReference>
<evidence type="ECO:0000313" key="3">
    <source>
        <dbReference type="Proteomes" id="UP000294614"/>
    </source>
</evidence>
<keyword evidence="3" id="KW-1185">Reference proteome</keyword>